<dbReference type="GO" id="GO:0006310">
    <property type="term" value="P:DNA recombination"/>
    <property type="evidence" value="ECO:0007669"/>
    <property type="project" value="UniProtKB-KW"/>
</dbReference>
<dbReference type="InterPro" id="IPR028259">
    <property type="entry name" value="AP2-like_int_N"/>
</dbReference>
<comment type="similarity">
    <text evidence="1">Belongs to the 'phage' integrase family.</text>
</comment>
<evidence type="ECO:0000259" key="7">
    <source>
        <dbReference type="PROSITE" id="PS51898"/>
    </source>
</evidence>
<dbReference type="InterPro" id="IPR050090">
    <property type="entry name" value="Tyrosine_recombinase_XerCD"/>
</dbReference>
<evidence type="ECO:0000256" key="4">
    <source>
        <dbReference type="ARBA" id="ARBA00023172"/>
    </source>
</evidence>
<reference evidence="9 10" key="1">
    <citation type="submission" date="2018-06" db="EMBL/GenBank/DDBJ databases">
        <title>The draft genome sequences of strains SCU63 and S1.</title>
        <authorList>
            <person name="Gan L."/>
        </authorList>
    </citation>
    <scope>NUCLEOTIDE SEQUENCE [LARGE SCALE GENOMIC DNA]</scope>
    <source>
        <strain evidence="9 10">SCU63</strain>
    </source>
</reference>
<dbReference type="GO" id="GO:0015074">
    <property type="term" value="P:DNA integration"/>
    <property type="evidence" value="ECO:0007669"/>
    <property type="project" value="UniProtKB-KW"/>
</dbReference>
<evidence type="ECO:0000313" key="10">
    <source>
        <dbReference type="Proteomes" id="UP000251002"/>
    </source>
</evidence>
<name>A0A365KKE1_9BACL</name>
<dbReference type="InterPro" id="IPR013762">
    <property type="entry name" value="Integrase-like_cat_sf"/>
</dbReference>
<feature type="region of interest" description="Disordered" evidence="6">
    <location>
        <begin position="21"/>
        <end position="43"/>
    </location>
</feature>
<dbReference type="Gene3D" id="1.10.443.10">
    <property type="entry name" value="Intergrase catalytic core"/>
    <property type="match status" value="1"/>
</dbReference>
<evidence type="ECO:0000313" key="9">
    <source>
        <dbReference type="EMBL" id="RAZ73596.1"/>
    </source>
</evidence>
<dbReference type="Pfam" id="PF14659">
    <property type="entry name" value="Phage_int_SAM_3"/>
    <property type="match status" value="1"/>
</dbReference>
<dbReference type="InterPro" id="IPR011010">
    <property type="entry name" value="DNA_brk_join_enz"/>
</dbReference>
<dbReference type="RefSeq" id="WP_112224786.1">
    <property type="nucleotide sequence ID" value="NZ_CP196859.1"/>
</dbReference>
<dbReference type="PROSITE" id="PS51900">
    <property type="entry name" value="CB"/>
    <property type="match status" value="1"/>
</dbReference>
<dbReference type="GO" id="GO:0003677">
    <property type="term" value="F:DNA binding"/>
    <property type="evidence" value="ECO:0007669"/>
    <property type="project" value="UniProtKB-UniRule"/>
</dbReference>
<evidence type="ECO:0000256" key="1">
    <source>
        <dbReference type="ARBA" id="ARBA00008857"/>
    </source>
</evidence>
<dbReference type="Proteomes" id="UP000251002">
    <property type="component" value="Unassembled WGS sequence"/>
</dbReference>
<feature type="compositionally biased region" description="Basic residues" evidence="6">
    <location>
        <begin position="28"/>
        <end position="39"/>
    </location>
</feature>
<evidence type="ECO:0000256" key="2">
    <source>
        <dbReference type="ARBA" id="ARBA00022908"/>
    </source>
</evidence>
<dbReference type="InterPro" id="IPR044068">
    <property type="entry name" value="CB"/>
</dbReference>
<organism evidence="9 10">
    <name type="scientific">Planococcus halotolerans</name>
    <dbReference type="NCBI Taxonomy" id="2233542"/>
    <lineage>
        <taxon>Bacteria</taxon>
        <taxon>Bacillati</taxon>
        <taxon>Bacillota</taxon>
        <taxon>Bacilli</taxon>
        <taxon>Bacillales</taxon>
        <taxon>Caryophanaceae</taxon>
        <taxon>Planococcus</taxon>
    </lineage>
</organism>
<proteinExistence type="inferred from homology"/>
<dbReference type="PROSITE" id="PS51898">
    <property type="entry name" value="TYR_RECOMBINASE"/>
    <property type="match status" value="1"/>
</dbReference>
<protein>
    <submittedName>
        <fullName evidence="9">Site-specific integrase</fullName>
    </submittedName>
</protein>
<dbReference type="Gene3D" id="1.10.150.130">
    <property type="match status" value="1"/>
</dbReference>
<keyword evidence="10" id="KW-1185">Reference proteome</keyword>
<dbReference type="EMBL" id="QLZR01000009">
    <property type="protein sequence ID" value="RAZ73596.1"/>
    <property type="molecule type" value="Genomic_DNA"/>
</dbReference>
<keyword evidence="4" id="KW-0233">DNA recombination</keyword>
<dbReference type="CDD" id="cd01189">
    <property type="entry name" value="INT_ICEBs1_C_like"/>
    <property type="match status" value="1"/>
</dbReference>
<gene>
    <name evidence="9" type="ORF">DP120_16795</name>
</gene>
<evidence type="ECO:0000256" key="6">
    <source>
        <dbReference type="SAM" id="MobiDB-lite"/>
    </source>
</evidence>
<dbReference type="InterPro" id="IPR002104">
    <property type="entry name" value="Integrase_catalytic"/>
</dbReference>
<comment type="caution">
    <text evidence="9">The sequence shown here is derived from an EMBL/GenBank/DDBJ whole genome shotgun (WGS) entry which is preliminary data.</text>
</comment>
<dbReference type="PANTHER" id="PTHR30349">
    <property type="entry name" value="PHAGE INTEGRASE-RELATED"/>
    <property type="match status" value="1"/>
</dbReference>
<dbReference type="AlphaFoldDB" id="A0A365KKE1"/>
<feature type="domain" description="Tyr recombinase" evidence="7">
    <location>
        <begin position="172"/>
        <end position="371"/>
    </location>
</feature>
<dbReference type="Pfam" id="PF14657">
    <property type="entry name" value="Arm-DNA-bind_4"/>
    <property type="match status" value="1"/>
</dbReference>
<evidence type="ECO:0000256" key="3">
    <source>
        <dbReference type="ARBA" id="ARBA00023125"/>
    </source>
</evidence>
<keyword evidence="3 5" id="KW-0238">DNA-binding</keyword>
<evidence type="ECO:0000256" key="5">
    <source>
        <dbReference type="PROSITE-ProRule" id="PRU01248"/>
    </source>
</evidence>
<evidence type="ECO:0000259" key="8">
    <source>
        <dbReference type="PROSITE" id="PS51900"/>
    </source>
</evidence>
<feature type="domain" description="Core-binding (CB)" evidence="8">
    <location>
        <begin position="65"/>
        <end position="144"/>
    </location>
</feature>
<dbReference type="InterPro" id="IPR010998">
    <property type="entry name" value="Integrase_recombinase_N"/>
</dbReference>
<dbReference type="InterPro" id="IPR004107">
    <property type="entry name" value="Integrase_SAM-like_N"/>
</dbReference>
<accession>A0A365KKE1</accession>
<keyword evidence="2" id="KW-0229">DNA integration</keyword>
<sequence>MASFEKYETKQGEKWLFKMDVGKDPATGKRKTTTRRGFKRKADAQREAERMLRELQAGYFKRDDITFEEVFVEWYDKHKKTIKPSTRYTKESKFRKHILPHFAKLKIKNITSVYCQKYVDTMADTMASYRDYTIQASLVFKYAVRQEYIPNNPMDRVEYPQEEEKFLADNETVIKYWEKEVFQKVISKGEQEMPLRDYAMIRTFLVTGLRKGELSGLFEDNLIDLSRSIRVSRTVFWRNKEYILMTPKTKNSYRDVEVDEHTFKLLKQLVKMNKELRLQNGNPEIEKFLFPRQDLKPMRSAYPNDVLSRLCKRISVEDIGIHGLRHTHASMLFASGASMKDVQERLGHARLDTTMNLYTHITKERKQETTKNFVDYMTL</sequence>
<dbReference type="SUPFAM" id="SSF56349">
    <property type="entry name" value="DNA breaking-rejoining enzymes"/>
    <property type="match status" value="1"/>
</dbReference>
<dbReference type="PANTHER" id="PTHR30349:SF64">
    <property type="entry name" value="PROPHAGE INTEGRASE INTD-RELATED"/>
    <property type="match status" value="1"/>
</dbReference>
<dbReference type="Pfam" id="PF00589">
    <property type="entry name" value="Phage_integrase"/>
    <property type="match status" value="1"/>
</dbReference>